<dbReference type="Proteomes" id="UP000005709">
    <property type="component" value="Unassembled WGS sequence"/>
</dbReference>
<sequence>MVIKIFYVAIAIFCVAMVFLSVQTPYFSDMFRQDLSIANMEMKKIVDYQIGELVDAKFTADGGTRYKDRDEFVNFKAEETTSDLNHTLVSKTATRAGELIKFNGDAHYINTDGFDYTAQEIIYDTSSKIVRSDVPYVLRQGGDRITGTSISYDTKTKQTNSKGIHAWYLIKDQNSTN</sequence>
<evidence type="ECO:0000313" key="3">
    <source>
        <dbReference type="Proteomes" id="UP000005709"/>
    </source>
</evidence>
<dbReference type="OrthoDB" id="5363397at2"/>
<name>C8PE11_9BACT</name>
<dbReference type="InterPro" id="IPR010664">
    <property type="entry name" value="LipoPS_assembly_LptC-rel"/>
</dbReference>
<feature type="transmembrane region" description="Helical" evidence="1">
    <location>
        <begin position="6"/>
        <end position="27"/>
    </location>
</feature>
<proteinExistence type="predicted"/>
<evidence type="ECO:0000256" key="1">
    <source>
        <dbReference type="SAM" id="Phobius"/>
    </source>
</evidence>
<protein>
    <recommendedName>
        <fullName evidence="4">LPS export ABC transporter periplasmic protein LptC</fullName>
    </recommendedName>
</protein>
<evidence type="ECO:0000313" key="2">
    <source>
        <dbReference type="EMBL" id="EEV18884.1"/>
    </source>
</evidence>
<gene>
    <name evidence="2" type="ORF">CAMGR0001_2361</name>
</gene>
<organism evidence="2 3">
    <name type="scientific">Campylobacter gracilis RM3268</name>
    <dbReference type="NCBI Taxonomy" id="553220"/>
    <lineage>
        <taxon>Bacteria</taxon>
        <taxon>Pseudomonadati</taxon>
        <taxon>Campylobacterota</taxon>
        <taxon>Epsilonproteobacteria</taxon>
        <taxon>Campylobacterales</taxon>
        <taxon>Campylobacteraceae</taxon>
        <taxon>Campylobacter</taxon>
    </lineage>
</organism>
<keyword evidence="1" id="KW-1133">Transmembrane helix</keyword>
<dbReference type="EMBL" id="ACYG01000005">
    <property type="protein sequence ID" value="EEV18884.1"/>
    <property type="molecule type" value="Genomic_DNA"/>
</dbReference>
<dbReference type="AlphaFoldDB" id="C8PE11"/>
<reference evidence="2 3" key="1">
    <citation type="submission" date="2009-07" db="EMBL/GenBank/DDBJ databases">
        <authorList>
            <person name="Madupu R."/>
            <person name="Sebastian Y."/>
            <person name="Durkin A.S."/>
            <person name="Torralba M."/>
            <person name="Methe B."/>
            <person name="Sutton G.G."/>
            <person name="Strausberg R.L."/>
            <person name="Nelson K.E."/>
        </authorList>
    </citation>
    <scope>NUCLEOTIDE SEQUENCE [LARGE SCALE GENOMIC DNA]</scope>
    <source>
        <strain evidence="2 3">RM3268</strain>
    </source>
</reference>
<dbReference type="Pfam" id="PF06835">
    <property type="entry name" value="LptC"/>
    <property type="match status" value="1"/>
</dbReference>
<dbReference type="Gene3D" id="2.60.450.10">
    <property type="entry name" value="Lipopolysaccharide (LPS) transport protein A like domain"/>
    <property type="match status" value="1"/>
</dbReference>
<keyword evidence="1" id="KW-0812">Transmembrane</keyword>
<accession>C8PE11</accession>
<dbReference type="eggNOG" id="ENOG5031934">
    <property type="taxonomic scope" value="Bacteria"/>
</dbReference>
<comment type="caution">
    <text evidence="2">The sequence shown here is derived from an EMBL/GenBank/DDBJ whole genome shotgun (WGS) entry which is preliminary data.</text>
</comment>
<keyword evidence="3" id="KW-1185">Reference proteome</keyword>
<evidence type="ECO:0008006" key="4">
    <source>
        <dbReference type="Google" id="ProtNLM"/>
    </source>
</evidence>
<dbReference type="RefSeq" id="WP_005869113.1">
    <property type="nucleotide sequence ID" value="NZ_ACYG01000005.1"/>
</dbReference>
<keyword evidence="1" id="KW-0472">Membrane</keyword>
<dbReference type="STRING" id="824.CGRAC_1316"/>